<organism evidence="2 3">
    <name type="scientific">Cecembia lonarensis (strain CCUG 58316 / KCTC 22772 / LW9)</name>
    <dbReference type="NCBI Taxonomy" id="1225176"/>
    <lineage>
        <taxon>Bacteria</taxon>
        <taxon>Pseudomonadati</taxon>
        <taxon>Bacteroidota</taxon>
        <taxon>Cytophagia</taxon>
        <taxon>Cytophagales</taxon>
        <taxon>Cyclobacteriaceae</taxon>
        <taxon>Cecembia</taxon>
    </lineage>
</organism>
<protein>
    <recommendedName>
        <fullName evidence="1">CoA-binding domain-containing protein</fullName>
    </recommendedName>
</protein>
<dbReference type="Pfam" id="PF13380">
    <property type="entry name" value="CoA_binding_2"/>
    <property type="match status" value="1"/>
</dbReference>
<dbReference type="PATRIC" id="fig|1225176.3.peg.2666"/>
<gene>
    <name evidence="2" type="ORF">B879_02502</name>
</gene>
<dbReference type="AlphaFoldDB" id="K1KXN9"/>
<keyword evidence="3" id="KW-1185">Reference proteome</keyword>
<dbReference type="InterPro" id="IPR036291">
    <property type="entry name" value="NAD(P)-bd_dom_sf"/>
</dbReference>
<comment type="caution">
    <text evidence="2">The sequence shown here is derived from an EMBL/GenBank/DDBJ whole genome shotgun (WGS) entry which is preliminary data.</text>
</comment>
<evidence type="ECO:0000313" key="2">
    <source>
        <dbReference type="EMBL" id="EKB48860.1"/>
    </source>
</evidence>
<evidence type="ECO:0000259" key="1">
    <source>
        <dbReference type="Pfam" id="PF13380"/>
    </source>
</evidence>
<feature type="domain" description="CoA-binding" evidence="1">
    <location>
        <begin position="6"/>
        <end position="120"/>
    </location>
</feature>
<reference evidence="2 3" key="1">
    <citation type="journal article" date="2012" name="J. Bacteriol.">
        <title>Draft Genome Sequence of Cecembia lonarensis Strain LW9T, Isolated from Lonar Lake, a Haloalkaline Lake in India.</title>
        <authorList>
            <person name="Shivaji S."/>
            <person name="Ara S."/>
            <person name="Singh A."/>
            <person name="Pinnaka A.K."/>
        </authorList>
    </citation>
    <scope>NUCLEOTIDE SEQUENCE [LARGE SCALE GENOMIC DNA]</scope>
    <source>
        <strain evidence="2 3">LW9</strain>
    </source>
</reference>
<name>K1KXN9_CECL9</name>
<dbReference type="EMBL" id="AMGM01000039">
    <property type="protein sequence ID" value="EKB48860.1"/>
    <property type="molecule type" value="Genomic_DNA"/>
</dbReference>
<dbReference type="RefSeq" id="WP_009185526.1">
    <property type="nucleotide sequence ID" value="NZ_AMGM01000039.1"/>
</dbReference>
<dbReference type="Proteomes" id="UP000004478">
    <property type="component" value="Unassembled WGS sequence"/>
</dbReference>
<dbReference type="SUPFAM" id="SSF51735">
    <property type="entry name" value="NAD(P)-binding Rossmann-fold domains"/>
    <property type="match status" value="1"/>
</dbReference>
<dbReference type="InterPro" id="IPR003781">
    <property type="entry name" value="CoA-bd"/>
</dbReference>
<evidence type="ECO:0000313" key="3">
    <source>
        <dbReference type="Proteomes" id="UP000004478"/>
    </source>
</evidence>
<proteinExistence type="predicted"/>
<dbReference type="OrthoDB" id="708726at2"/>
<dbReference type="Gene3D" id="3.40.50.720">
    <property type="entry name" value="NAD(P)-binding Rossmann-like Domain"/>
    <property type="match status" value="1"/>
</dbReference>
<sequence length="125" mass="14229">MNKQDKKTVILGASTNPMRYAYRAAEMFSEREIPFVPVGIKKGEVFGEEILDLRERPSISGVHTVTLYLGPQNQKEWYDYILSLQPQRIIFNPGTENQELFDLAKANNIDACRACNLVMLSTGQF</sequence>
<accession>K1KXN9</accession>